<evidence type="ECO:0000256" key="6">
    <source>
        <dbReference type="ARBA" id="ARBA00023004"/>
    </source>
</evidence>
<dbReference type="GO" id="GO:0032357">
    <property type="term" value="F:oxidized purine DNA binding"/>
    <property type="evidence" value="ECO:0007669"/>
    <property type="project" value="TreeGrafter"/>
</dbReference>
<accession>A0A9P1CNI4</accession>
<dbReference type="OrthoDB" id="10248838at2759"/>
<feature type="region of interest" description="Disordered" evidence="10">
    <location>
        <begin position="422"/>
        <end position="460"/>
    </location>
</feature>
<dbReference type="GO" id="GO:0005634">
    <property type="term" value="C:nucleus"/>
    <property type="evidence" value="ECO:0007669"/>
    <property type="project" value="TreeGrafter"/>
</dbReference>
<dbReference type="Gene3D" id="3.90.79.10">
    <property type="entry name" value="Nucleoside Triphosphate Pyrophosphohydrolase"/>
    <property type="match status" value="1"/>
</dbReference>
<dbReference type="PANTHER" id="PTHR42944:SF1">
    <property type="entry name" value="ADENINE DNA GLYCOSYLASE"/>
    <property type="match status" value="1"/>
</dbReference>
<comment type="cofactor">
    <cofactor evidence="1">
        <name>[4Fe-4S] cluster</name>
        <dbReference type="ChEBI" id="CHEBI:49883"/>
    </cofactor>
</comment>
<name>A0A9P1CNI4_9DINO</name>
<keyword evidence="4" id="KW-0227">DNA damage</keyword>
<keyword evidence="6" id="KW-0408">Iron</keyword>
<dbReference type="GO" id="GO:0006284">
    <property type="term" value="P:base-excision repair"/>
    <property type="evidence" value="ECO:0007669"/>
    <property type="project" value="InterPro"/>
</dbReference>
<feature type="compositionally biased region" description="Low complexity" evidence="10">
    <location>
        <begin position="321"/>
        <end position="334"/>
    </location>
</feature>
<keyword evidence="5" id="KW-0378">Hydrolase</keyword>
<feature type="region of interest" description="Disordered" evidence="10">
    <location>
        <begin position="311"/>
        <end position="351"/>
    </location>
</feature>
<keyword evidence="9" id="KW-0326">Glycosidase</keyword>
<dbReference type="GO" id="GO:0035485">
    <property type="term" value="F:adenine/guanine mispair binding"/>
    <property type="evidence" value="ECO:0007669"/>
    <property type="project" value="TreeGrafter"/>
</dbReference>
<dbReference type="GO" id="GO:0006298">
    <property type="term" value="P:mismatch repair"/>
    <property type="evidence" value="ECO:0007669"/>
    <property type="project" value="TreeGrafter"/>
</dbReference>
<comment type="caution">
    <text evidence="11">The sequence shown here is derived from an EMBL/GenBank/DDBJ whole genome shotgun (WGS) entry which is preliminary data.</text>
</comment>
<evidence type="ECO:0000256" key="1">
    <source>
        <dbReference type="ARBA" id="ARBA00001966"/>
    </source>
</evidence>
<dbReference type="InterPro" id="IPR044298">
    <property type="entry name" value="MIG/MutY"/>
</dbReference>
<dbReference type="CDD" id="cd03431">
    <property type="entry name" value="NUDIX_DNA_Glycosylase_C-MutY"/>
    <property type="match status" value="1"/>
</dbReference>
<dbReference type="GO" id="GO:0000701">
    <property type="term" value="F:purine-specific mismatch base pair DNA N-glycosylase activity"/>
    <property type="evidence" value="ECO:0007669"/>
    <property type="project" value="TreeGrafter"/>
</dbReference>
<dbReference type="SUPFAM" id="SSF55811">
    <property type="entry name" value="Nudix"/>
    <property type="match status" value="1"/>
</dbReference>
<evidence type="ECO:0000313" key="11">
    <source>
        <dbReference type="EMBL" id="CAI3995582.1"/>
    </source>
</evidence>
<reference evidence="11" key="1">
    <citation type="submission" date="2022-10" db="EMBL/GenBank/DDBJ databases">
        <authorList>
            <person name="Chen Y."/>
            <person name="Dougan E. K."/>
            <person name="Chan C."/>
            <person name="Rhodes N."/>
            <person name="Thang M."/>
        </authorList>
    </citation>
    <scope>NUCLEOTIDE SEQUENCE</scope>
</reference>
<dbReference type="AlphaFoldDB" id="A0A9P1CNI4"/>
<evidence type="ECO:0000256" key="4">
    <source>
        <dbReference type="ARBA" id="ARBA00022763"/>
    </source>
</evidence>
<dbReference type="GO" id="GO:0051539">
    <property type="term" value="F:4 iron, 4 sulfur cluster binding"/>
    <property type="evidence" value="ECO:0007669"/>
    <property type="project" value="UniProtKB-KW"/>
</dbReference>
<dbReference type="EMBL" id="CAMXCT030002090">
    <property type="protein sequence ID" value="CAL4782894.1"/>
    <property type="molecule type" value="Genomic_DNA"/>
</dbReference>
<dbReference type="GO" id="GO:0034039">
    <property type="term" value="F:8-oxo-7,8-dihydroguanine DNA N-glycosylase activity"/>
    <property type="evidence" value="ECO:0007669"/>
    <property type="project" value="TreeGrafter"/>
</dbReference>
<protein>
    <submittedName>
        <fullName evidence="11">Uncharacterized protein</fullName>
    </submittedName>
</protein>
<sequence length="1106" mass="124769">MAESFEDLSVGNKPAVLDVSLDTTPFFSFARDLEYLEEVNGDRDNTGERPDTGDLFGGTEPVEADKFSLFSPTTLADDDVANQQLKKHDSVGEQESFQQVVSHTGFNFDASLNVAFNSANAEQPKQIWETGIWKHIFGDDDTPLDFDVWGPPVTRPALTAWGVDSRILEADVKCPNKRCHEPTFNFLDVVSFKPDVPWQEQREADLQRGIKLWIAVTSRWHDECSMAHKLREMRTEEEVFNMFAHVFSGRAPVTVRKRGAAVLRICDYLETNMLEAFPMQEITFYRVVESPVEEHVPQSAEVKVEVVVSSDEEHGDELQKSSSSDSTSSSDSSSGGIPENHGLNKVFAPPKPPEGFQSWQHAKLKTVHLTEPGYFRVFVCGRPVDRIGERCTGVYFDHIGACMCTLSDFVGVKKGGKRKLVSLQPNSNNDDGRKRRCGGKGTFVQDNNLPTRPKPQDVVPGSARLTRTAREAGFNGIAVDHTDKRTCGIDICIFELEDQEQVNDLCAFLEAEAENIAAVWIAPSCGTASKARERRLPQLARLGIQVPIPLRSNEQPDQIDGLADTDKLKVEKANMLYNAVEQITRTTCRANIFTGIENPGNSHYWGTTPMQSIMQEFGDKFVRKRGELRVVQAGHPRGLDVHVDDAMQEVVKQNLVDPPYMLAKKRVQYMKKWTARAKELAVQEQQLRDKMPEHVRDVVGQKRLLLMGEMLEELGYPDDKLTSDIASGFRLSGYMRKSNVFRARSKRPAMTMETLRKLGKSFNSKNLAALGKRQDPELEESTWKETQVELEKGYAFGRVANSAVKALGRLCNSPEPVSKFSASMRTTLEFLQQRVLQGVMDDLLERSQNPIHELEVLPVLIAAELWGQTYAEAQVVYYIDNESLDFKEVLELGATKTSINWELVMKHLEEVNLLWAGLGFYARAKRLHEAHELLRKALVPNVTHFPARPVQKKRRERSFAVAAVTDGSAWMLVRRPPNGLLAGQLEFPSVEIKLEKEENNLVKTLDNATKDDVMHRLWQSMVNDFSLNGVVLDPFEVPLEHIFSHERHVMHIFRGYVTARPLSHTSHLEVFWLSVSEAEQNFCITTCLQKVFGALTGSSKRRKREL</sequence>
<gene>
    <name evidence="11" type="ORF">C1SCF055_LOCUS22120</name>
</gene>
<evidence type="ECO:0000313" key="12">
    <source>
        <dbReference type="EMBL" id="CAL1148957.1"/>
    </source>
</evidence>
<reference evidence="12" key="2">
    <citation type="submission" date="2024-04" db="EMBL/GenBank/DDBJ databases">
        <authorList>
            <person name="Chen Y."/>
            <person name="Shah S."/>
            <person name="Dougan E. K."/>
            <person name="Thang M."/>
            <person name="Chan C."/>
        </authorList>
    </citation>
    <scope>NUCLEOTIDE SEQUENCE [LARGE SCALE GENOMIC DNA]</scope>
</reference>
<evidence type="ECO:0000256" key="7">
    <source>
        <dbReference type="ARBA" id="ARBA00023014"/>
    </source>
</evidence>
<dbReference type="EMBL" id="CAMXCT010002090">
    <property type="protein sequence ID" value="CAI3995582.1"/>
    <property type="molecule type" value="Genomic_DNA"/>
</dbReference>
<evidence type="ECO:0000313" key="13">
    <source>
        <dbReference type="Proteomes" id="UP001152797"/>
    </source>
</evidence>
<evidence type="ECO:0000256" key="2">
    <source>
        <dbReference type="ARBA" id="ARBA00022485"/>
    </source>
</evidence>
<proteinExistence type="predicted"/>
<evidence type="ECO:0000256" key="3">
    <source>
        <dbReference type="ARBA" id="ARBA00022723"/>
    </source>
</evidence>
<dbReference type="PANTHER" id="PTHR42944">
    <property type="entry name" value="ADENINE DNA GLYCOSYLASE"/>
    <property type="match status" value="1"/>
</dbReference>
<evidence type="ECO:0000256" key="9">
    <source>
        <dbReference type="ARBA" id="ARBA00023295"/>
    </source>
</evidence>
<keyword evidence="2" id="KW-0004">4Fe-4S</keyword>
<evidence type="ECO:0000256" key="8">
    <source>
        <dbReference type="ARBA" id="ARBA00023204"/>
    </source>
</evidence>
<dbReference type="Proteomes" id="UP001152797">
    <property type="component" value="Unassembled WGS sequence"/>
</dbReference>
<organism evidence="11">
    <name type="scientific">Cladocopium goreaui</name>
    <dbReference type="NCBI Taxonomy" id="2562237"/>
    <lineage>
        <taxon>Eukaryota</taxon>
        <taxon>Sar</taxon>
        <taxon>Alveolata</taxon>
        <taxon>Dinophyceae</taxon>
        <taxon>Suessiales</taxon>
        <taxon>Symbiodiniaceae</taxon>
        <taxon>Cladocopium</taxon>
    </lineage>
</organism>
<dbReference type="InterPro" id="IPR015797">
    <property type="entry name" value="NUDIX_hydrolase-like_dom_sf"/>
</dbReference>
<keyword evidence="13" id="KW-1185">Reference proteome</keyword>
<dbReference type="GO" id="GO:0046872">
    <property type="term" value="F:metal ion binding"/>
    <property type="evidence" value="ECO:0007669"/>
    <property type="project" value="UniProtKB-KW"/>
</dbReference>
<keyword evidence="7" id="KW-0411">Iron-sulfur</keyword>
<evidence type="ECO:0000256" key="10">
    <source>
        <dbReference type="SAM" id="MobiDB-lite"/>
    </source>
</evidence>
<dbReference type="InterPro" id="IPR029119">
    <property type="entry name" value="MutY_C"/>
</dbReference>
<evidence type="ECO:0000256" key="5">
    <source>
        <dbReference type="ARBA" id="ARBA00022801"/>
    </source>
</evidence>
<dbReference type="EMBL" id="CAMXCT020002090">
    <property type="protein sequence ID" value="CAL1148957.1"/>
    <property type="molecule type" value="Genomic_DNA"/>
</dbReference>
<keyword evidence="8" id="KW-0234">DNA repair</keyword>
<keyword evidence="3" id="KW-0479">Metal-binding</keyword>